<sequence length="218" mass="24688">MYPPLNNTQSFSINNYSADIQLEIVIKECVLDSNNPTDSPTQVEKQSPECPINKEDLIFDISLEGLHLQDCRSPSFIQDLSDTANADASFIPNTENAFSFNSPNPLIHNFQALNVSPLNSDSEAQSLGYYLDHQYLDSSYSENHSSVPGFPDLNEQNAYNQQFRHIPDQNCPIGSYSEWQRPTPTSRPSTQNQRQQMINDHVAIREEYKAANNTNQEI</sequence>
<gene>
    <name evidence="2" type="ORF">FGO68_gene16850</name>
</gene>
<protein>
    <submittedName>
        <fullName evidence="2">Uncharacterized protein</fullName>
    </submittedName>
</protein>
<name>A0A8J8T422_HALGN</name>
<feature type="compositionally biased region" description="Polar residues" evidence="1">
    <location>
        <begin position="177"/>
        <end position="194"/>
    </location>
</feature>
<evidence type="ECO:0000313" key="2">
    <source>
        <dbReference type="EMBL" id="TNV80658.1"/>
    </source>
</evidence>
<evidence type="ECO:0000256" key="1">
    <source>
        <dbReference type="SAM" id="MobiDB-lite"/>
    </source>
</evidence>
<accession>A0A8J8T422</accession>
<comment type="caution">
    <text evidence="2">The sequence shown here is derived from an EMBL/GenBank/DDBJ whole genome shotgun (WGS) entry which is preliminary data.</text>
</comment>
<keyword evidence="3" id="KW-1185">Reference proteome</keyword>
<proteinExistence type="predicted"/>
<dbReference type="AlphaFoldDB" id="A0A8J8T422"/>
<reference evidence="2" key="1">
    <citation type="submission" date="2019-06" db="EMBL/GenBank/DDBJ databases">
        <authorList>
            <person name="Zheng W."/>
        </authorList>
    </citation>
    <scope>NUCLEOTIDE SEQUENCE</scope>
    <source>
        <strain evidence="2">QDHG01</strain>
    </source>
</reference>
<feature type="region of interest" description="Disordered" evidence="1">
    <location>
        <begin position="173"/>
        <end position="194"/>
    </location>
</feature>
<dbReference type="EMBL" id="RRYP01007220">
    <property type="protein sequence ID" value="TNV80658.1"/>
    <property type="molecule type" value="Genomic_DNA"/>
</dbReference>
<dbReference type="Proteomes" id="UP000785679">
    <property type="component" value="Unassembled WGS sequence"/>
</dbReference>
<evidence type="ECO:0000313" key="3">
    <source>
        <dbReference type="Proteomes" id="UP000785679"/>
    </source>
</evidence>
<organism evidence="2 3">
    <name type="scientific">Halteria grandinella</name>
    <dbReference type="NCBI Taxonomy" id="5974"/>
    <lineage>
        <taxon>Eukaryota</taxon>
        <taxon>Sar</taxon>
        <taxon>Alveolata</taxon>
        <taxon>Ciliophora</taxon>
        <taxon>Intramacronucleata</taxon>
        <taxon>Spirotrichea</taxon>
        <taxon>Stichotrichia</taxon>
        <taxon>Sporadotrichida</taxon>
        <taxon>Halteriidae</taxon>
        <taxon>Halteria</taxon>
    </lineage>
</organism>